<keyword evidence="3" id="KW-0418">Kinase</keyword>
<keyword evidence="2" id="KW-0547">Nucleotide-binding</keyword>
<dbReference type="AlphaFoldDB" id="A0AA88DIK7"/>
<name>A0AA88DIK7_FICCA</name>
<accession>A0AA88DIK7</accession>
<dbReference type="InterPro" id="IPR008271">
    <property type="entry name" value="Ser/Thr_kinase_AS"/>
</dbReference>
<dbReference type="GO" id="GO:0005524">
    <property type="term" value="F:ATP binding"/>
    <property type="evidence" value="ECO:0007669"/>
    <property type="project" value="UniProtKB-KW"/>
</dbReference>
<proteinExistence type="predicted"/>
<keyword evidence="5" id="KW-0675">Receptor</keyword>
<comment type="caution">
    <text evidence="8">The sequence shown here is derived from an EMBL/GenBank/DDBJ whole genome shotgun (WGS) entry which is preliminary data.</text>
</comment>
<dbReference type="EMBL" id="BTGU01000021">
    <property type="protein sequence ID" value="GMN45924.1"/>
    <property type="molecule type" value="Genomic_DNA"/>
</dbReference>
<evidence type="ECO:0000256" key="3">
    <source>
        <dbReference type="ARBA" id="ARBA00022777"/>
    </source>
</evidence>
<dbReference type="CDD" id="cd23509">
    <property type="entry name" value="Gnk2-like"/>
    <property type="match status" value="1"/>
</dbReference>
<evidence type="ECO:0000256" key="5">
    <source>
        <dbReference type="ARBA" id="ARBA00023170"/>
    </source>
</evidence>
<feature type="compositionally biased region" description="Gly residues" evidence="6">
    <location>
        <begin position="24"/>
        <end position="34"/>
    </location>
</feature>
<evidence type="ECO:0000313" key="9">
    <source>
        <dbReference type="Proteomes" id="UP001187192"/>
    </source>
</evidence>
<feature type="domain" description="Protein kinase" evidence="7">
    <location>
        <begin position="184"/>
        <end position="511"/>
    </location>
</feature>
<organism evidence="8 9">
    <name type="scientific">Ficus carica</name>
    <name type="common">Common fig</name>
    <dbReference type="NCBI Taxonomy" id="3494"/>
    <lineage>
        <taxon>Eukaryota</taxon>
        <taxon>Viridiplantae</taxon>
        <taxon>Streptophyta</taxon>
        <taxon>Embryophyta</taxon>
        <taxon>Tracheophyta</taxon>
        <taxon>Spermatophyta</taxon>
        <taxon>Magnoliopsida</taxon>
        <taxon>eudicotyledons</taxon>
        <taxon>Gunneridae</taxon>
        <taxon>Pentapetalae</taxon>
        <taxon>rosids</taxon>
        <taxon>fabids</taxon>
        <taxon>Rosales</taxon>
        <taxon>Moraceae</taxon>
        <taxon>Ficeae</taxon>
        <taxon>Ficus</taxon>
    </lineage>
</organism>
<dbReference type="InterPro" id="IPR038408">
    <property type="entry name" value="GNK2_sf"/>
</dbReference>
<dbReference type="PROSITE" id="PS50011">
    <property type="entry name" value="PROTEIN_KINASE_DOM"/>
    <property type="match status" value="1"/>
</dbReference>
<reference evidence="8" key="1">
    <citation type="submission" date="2023-07" db="EMBL/GenBank/DDBJ databases">
        <title>draft genome sequence of fig (Ficus carica).</title>
        <authorList>
            <person name="Takahashi T."/>
            <person name="Nishimura K."/>
        </authorList>
    </citation>
    <scope>NUCLEOTIDE SEQUENCE</scope>
</reference>
<protein>
    <recommendedName>
        <fullName evidence="7">Protein kinase domain-containing protein</fullName>
    </recommendedName>
</protein>
<evidence type="ECO:0000256" key="1">
    <source>
        <dbReference type="ARBA" id="ARBA00022679"/>
    </source>
</evidence>
<gene>
    <name evidence="8" type="ORF">TIFTF001_015107</name>
</gene>
<dbReference type="SMART" id="SM00220">
    <property type="entry name" value="S_TKc"/>
    <property type="match status" value="1"/>
</dbReference>
<dbReference type="Pfam" id="PF00069">
    <property type="entry name" value="Pkinase"/>
    <property type="match status" value="1"/>
</dbReference>
<sequence length="511" mass="55657">MLVAKAWVRRWAVPFVIPIDSHSGAGGGGGGGGLRPDQPEPVGEANVTSPPPEIYAFAQCHDDLSACFAAYRTKLPRCVPASPARIFLDGCFLRFDNYNKSKGRGRRGGGDGGFGVRWRRRVRAGAVLEDGGEGGVPAVLRAAGERVRECAPAAEGRAMFAGCFPRHSTQRFFQVSKRREDRDSAGVSMITDGVLSSVAFVLLACVGVYYGFKTVSSRKKEDLRKKISTTLQNSRLNFKYETLDKVSDFFDASRKLGQDEFFNEVNLLSGIEHKNLVKLLGCSIEGPENKKNSVSIPSWQQRFNIIVGTVEGLAHLHGGCGVKIIHRDIKTSNILVGENHNPKLADFRLARSVAIDRTHISTGIAGTLVMILGIACGRKNSAFTLGSSSLSHSIWKLYKENKIAESVDPVLNGNFRAKEASNVLQIGLLCTQASVALRPSMSEVVQMLNDREYEISFPIQPSFLNASLLNSDDSKTVSDGRNTNEVSATYTVNSSTIYESIYEITVTSRPS</sequence>
<feature type="region of interest" description="Disordered" evidence="6">
    <location>
        <begin position="24"/>
        <end position="48"/>
    </location>
</feature>
<evidence type="ECO:0000256" key="4">
    <source>
        <dbReference type="ARBA" id="ARBA00022840"/>
    </source>
</evidence>
<evidence type="ECO:0000259" key="7">
    <source>
        <dbReference type="PROSITE" id="PS50011"/>
    </source>
</evidence>
<dbReference type="Gene3D" id="3.30.430.20">
    <property type="entry name" value="Gnk2 domain, C-X8-C-X2-C motif"/>
    <property type="match status" value="1"/>
</dbReference>
<dbReference type="Proteomes" id="UP001187192">
    <property type="component" value="Unassembled WGS sequence"/>
</dbReference>
<dbReference type="GO" id="GO:0004672">
    <property type="term" value="F:protein kinase activity"/>
    <property type="evidence" value="ECO:0007669"/>
    <property type="project" value="InterPro"/>
</dbReference>
<dbReference type="Gene3D" id="3.30.200.20">
    <property type="entry name" value="Phosphorylase Kinase, domain 1"/>
    <property type="match status" value="1"/>
</dbReference>
<dbReference type="InterPro" id="IPR052059">
    <property type="entry name" value="CR_Ser/Thr_kinase"/>
</dbReference>
<dbReference type="SUPFAM" id="SSF56112">
    <property type="entry name" value="Protein kinase-like (PK-like)"/>
    <property type="match status" value="1"/>
</dbReference>
<dbReference type="InterPro" id="IPR000719">
    <property type="entry name" value="Prot_kinase_dom"/>
</dbReference>
<dbReference type="InterPro" id="IPR011009">
    <property type="entry name" value="Kinase-like_dom_sf"/>
</dbReference>
<evidence type="ECO:0000256" key="6">
    <source>
        <dbReference type="SAM" id="MobiDB-lite"/>
    </source>
</evidence>
<dbReference type="Gene3D" id="1.10.510.10">
    <property type="entry name" value="Transferase(Phosphotransferase) domain 1"/>
    <property type="match status" value="2"/>
</dbReference>
<evidence type="ECO:0000256" key="2">
    <source>
        <dbReference type="ARBA" id="ARBA00022741"/>
    </source>
</evidence>
<evidence type="ECO:0000313" key="8">
    <source>
        <dbReference type="EMBL" id="GMN45924.1"/>
    </source>
</evidence>
<dbReference type="PANTHER" id="PTHR47973">
    <property type="entry name" value="CYSTEINE-RICH RECEPTOR-LIKE PROTEIN KINASE 3"/>
    <property type="match status" value="1"/>
</dbReference>
<dbReference type="PROSITE" id="PS00108">
    <property type="entry name" value="PROTEIN_KINASE_ST"/>
    <property type="match status" value="1"/>
</dbReference>
<keyword evidence="9" id="KW-1185">Reference proteome</keyword>
<keyword evidence="1" id="KW-0808">Transferase</keyword>
<keyword evidence="4" id="KW-0067">ATP-binding</keyword>